<feature type="non-terminal residue" evidence="1">
    <location>
        <position position="1"/>
    </location>
</feature>
<gene>
    <name evidence="1" type="ORF">CALMAC_LOCUS12909</name>
</gene>
<keyword evidence="2" id="KW-1185">Reference proteome</keyword>
<dbReference type="AlphaFoldDB" id="A0A653D0Q5"/>
<accession>A0A653D0Q5</accession>
<proteinExistence type="predicted"/>
<reference evidence="1 2" key="1">
    <citation type="submission" date="2019-01" db="EMBL/GenBank/DDBJ databases">
        <authorList>
            <person name="Sayadi A."/>
        </authorList>
    </citation>
    <scope>NUCLEOTIDE SEQUENCE [LARGE SCALE GENOMIC DNA]</scope>
</reference>
<feature type="non-terminal residue" evidence="1">
    <location>
        <position position="142"/>
    </location>
</feature>
<protein>
    <submittedName>
        <fullName evidence="1">Uncharacterized protein</fullName>
    </submittedName>
</protein>
<dbReference type="EMBL" id="CAACVG010009340">
    <property type="protein sequence ID" value="VEN52944.1"/>
    <property type="molecule type" value="Genomic_DNA"/>
</dbReference>
<evidence type="ECO:0000313" key="1">
    <source>
        <dbReference type="EMBL" id="VEN52944.1"/>
    </source>
</evidence>
<organism evidence="1 2">
    <name type="scientific">Callosobruchus maculatus</name>
    <name type="common">Southern cowpea weevil</name>
    <name type="synonym">Pulse bruchid</name>
    <dbReference type="NCBI Taxonomy" id="64391"/>
    <lineage>
        <taxon>Eukaryota</taxon>
        <taxon>Metazoa</taxon>
        <taxon>Ecdysozoa</taxon>
        <taxon>Arthropoda</taxon>
        <taxon>Hexapoda</taxon>
        <taxon>Insecta</taxon>
        <taxon>Pterygota</taxon>
        <taxon>Neoptera</taxon>
        <taxon>Endopterygota</taxon>
        <taxon>Coleoptera</taxon>
        <taxon>Polyphaga</taxon>
        <taxon>Cucujiformia</taxon>
        <taxon>Chrysomeloidea</taxon>
        <taxon>Chrysomelidae</taxon>
        <taxon>Bruchinae</taxon>
        <taxon>Bruchini</taxon>
        <taxon>Callosobruchus</taxon>
    </lineage>
</organism>
<dbReference type="OrthoDB" id="6802060at2759"/>
<sequence length="142" mass="16648">KRQTRLFNLKHPDTPPVYAREQLLTVKPKITRYAIGIRLRTVTPLFNLQYPTRHWNTPENSYATVQPKISRHATGIRQRTVTPPFNLKISRHATGIRQRTVTPLFNLKQPDTPLVFARKQSCRCLIKNNQTRHWYSPENSHA</sequence>
<dbReference type="Proteomes" id="UP000410492">
    <property type="component" value="Unassembled WGS sequence"/>
</dbReference>
<evidence type="ECO:0000313" key="2">
    <source>
        <dbReference type="Proteomes" id="UP000410492"/>
    </source>
</evidence>
<name>A0A653D0Q5_CALMS</name>